<dbReference type="InParanoid" id="A0A165D318"/>
<reference evidence="1 2" key="1">
    <citation type="journal article" date="2016" name="Mol. Biol. Evol.">
        <title>Comparative Genomics of Early-Diverging Mushroom-Forming Fungi Provides Insights into the Origins of Lignocellulose Decay Capabilities.</title>
        <authorList>
            <person name="Nagy L.G."/>
            <person name="Riley R."/>
            <person name="Tritt A."/>
            <person name="Adam C."/>
            <person name="Daum C."/>
            <person name="Floudas D."/>
            <person name="Sun H."/>
            <person name="Yadav J.S."/>
            <person name="Pangilinan J."/>
            <person name="Larsson K.H."/>
            <person name="Matsuura K."/>
            <person name="Barry K."/>
            <person name="Labutti K."/>
            <person name="Kuo R."/>
            <person name="Ohm R.A."/>
            <person name="Bhattacharya S.S."/>
            <person name="Shirouzu T."/>
            <person name="Yoshinaga Y."/>
            <person name="Martin F.M."/>
            <person name="Grigoriev I.V."/>
            <person name="Hibbett D.S."/>
        </authorList>
    </citation>
    <scope>NUCLEOTIDE SEQUENCE [LARGE SCALE GENOMIC DNA]</scope>
    <source>
        <strain evidence="1 2">HHB12029</strain>
    </source>
</reference>
<name>A0A165D318_EXIGL</name>
<organism evidence="1 2">
    <name type="scientific">Exidia glandulosa HHB12029</name>
    <dbReference type="NCBI Taxonomy" id="1314781"/>
    <lineage>
        <taxon>Eukaryota</taxon>
        <taxon>Fungi</taxon>
        <taxon>Dikarya</taxon>
        <taxon>Basidiomycota</taxon>
        <taxon>Agaricomycotina</taxon>
        <taxon>Agaricomycetes</taxon>
        <taxon>Auriculariales</taxon>
        <taxon>Exidiaceae</taxon>
        <taxon>Exidia</taxon>
    </lineage>
</organism>
<accession>A0A165D318</accession>
<protein>
    <submittedName>
        <fullName evidence="1">Uncharacterized protein</fullName>
    </submittedName>
</protein>
<dbReference type="Proteomes" id="UP000077266">
    <property type="component" value="Unassembled WGS sequence"/>
</dbReference>
<dbReference type="AlphaFoldDB" id="A0A165D318"/>
<dbReference type="EMBL" id="KV426260">
    <property type="protein sequence ID" value="KZV83673.1"/>
    <property type="molecule type" value="Genomic_DNA"/>
</dbReference>
<gene>
    <name evidence="1" type="ORF">EXIGLDRAFT_777353</name>
</gene>
<proteinExistence type="predicted"/>
<evidence type="ECO:0000313" key="1">
    <source>
        <dbReference type="EMBL" id="KZV83673.1"/>
    </source>
</evidence>
<sequence>MVDLPAFSQAERAAAAAILWHFEDDDVKKENASLRQGMQKLKAEASPRYLKHSSVFADNGHKLENIRINFAALEVQRKADSCALLVAQQSLQYERRVNTELEEMHRLATDNLRSMRTELRDAQAVQSDTAIRAAHLRMEELLISAGWQREDGEPLDHTVKRTLEHNTGRLEALQKENTELRGHVSLLEMFWSQSVNATQLQETDLSSSAMGAPLDAASSSGSFDAASMDTDSWMLQALSFDPVSTT</sequence>
<keyword evidence="2" id="KW-1185">Reference proteome</keyword>
<evidence type="ECO:0000313" key="2">
    <source>
        <dbReference type="Proteomes" id="UP000077266"/>
    </source>
</evidence>
<dbReference type="OrthoDB" id="10551607at2759"/>